<evidence type="ECO:0000313" key="3">
    <source>
        <dbReference type="Proteomes" id="UP000581189"/>
    </source>
</evidence>
<evidence type="ECO:0000256" key="1">
    <source>
        <dbReference type="SAM" id="MobiDB-lite"/>
    </source>
</evidence>
<feature type="compositionally biased region" description="Basic and acidic residues" evidence="1">
    <location>
        <begin position="1"/>
        <end position="17"/>
    </location>
</feature>
<evidence type="ECO:0008006" key="4">
    <source>
        <dbReference type="Google" id="ProtNLM"/>
    </source>
</evidence>
<dbReference type="AlphaFoldDB" id="A0A7W4DEF8"/>
<dbReference type="InterPro" id="IPR011043">
    <property type="entry name" value="Gal_Oxase/kelch_b-propeller"/>
</dbReference>
<accession>A0A7W4DEF8</accession>
<gene>
    <name evidence="2" type="ORF">H3H45_17285</name>
</gene>
<evidence type="ECO:0000313" key="2">
    <source>
        <dbReference type="EMBL" id="MBB1521000.1"/>
    </source>
</evidence>
<reference evidence="2 3" key="1">
    <citation type="submission" date="2020-08" db="EMBL/GenBank/DDBJ databases">
        <authorList>
            <person name="Kim C.M."/>
        </authorList>
    </citation>
    <scope>NUCLEOTIDE SEQUENCE [LARGE SCALE GENOMIC DNA]</scope>
    <source>
        <strain evidence="2 3">SR9</strain>
    </source>
</reference>
<comment type="caution">
    <text evidence="2">The sequence shown here is derived from an EMBL/GenBank/DDBJ whole genome shotgun (WGS) entry which is preliminary data.</text>
</comment>
<dbReference type="RefSeq" id="WP_182834931.1">
    <property type="nucleotide sequence ID" value="NZ_JACJFN010000004.1"/>
</dbReference>
<dbReference type="InterPro" id="IPR015915">
    <property type="entry name" value="Kelch-typ_b-propeller"/>
</dbReference>
<dbReference type="Proteomes" id="UP000581189">
    <property type="component" value="Unassembled WGS sequence"/>
</dbReference>
<name>A0A7W4DEF8_9GAMM</name>
<organism evidence="2 3">
    <name type="scientific">Aquipseudomonas guryensis</name>
    <dbReference type="NCBI Taxonomy" id="2759165"/>
    <lineage>
        <taxon>Bacteria</taxon>
        <taxon>Pseudomonadati</taxon>
        <taxon>Pseudomonadota</taxon>
        <taxon>Gammaproteobacteria</taxon>
        <taxon>Pseudomonadales</taxon>
        <taxon>Pseudomonadaceae</taxon>
        <taxon>Aquipseudomonas</taxon>
    </lineage>
</organism>
<keyword evidence="3" id="KW-1185">Reference proteome</keyword>
<feature type="region of interest" description="Disordered" evidence="1">
    <location>
        <begin position="1"/>
        <end position="21"/>
    </location>
</feature>
<dbReference type="Gene3D" id="2.120.10.80">
    <property type="entry name" value="Kelch-type beta propeller"/>
    <property type="match status" value="1"/>
</dbReference>
<proteinExistence type="predicted"/>
<protein>
    <recommendedName>
        <fullName evidence="4">Kelch motif-containing protein</fullName>
    </recommendedName>
</protein>
<sequence length="380" mass="42981">MSDKEEYRLAQRAKYEAETQPPATITREEFLAWRSPREVQSGPESQDNPTWHWLVRTQLSAYIGNERFKGPSSYEAGPMWCFDRFGMSQTTLPDGRVVYVGGEHEDHYDPDFYIYNDVVVIDPDGTIHINGYSKDQFAATDFHSATLVEGSLLIIGCLGYPAERIAGVTPVYRLSLDTWCIERVAADGQSPGWLHGHTAELSEDGHSVVVTGGTRWLGANRSMIENIDSWSLNVSSGRWTRLTSLDWQQWSMHRTDRKLNRLWDLRRALWSHDNPRSGISHDWKFDDAPNFTELAKLYRIDDGAPPPTEGDGSGEYNAVVDGLTVRFNENMFSVDVLVKGRLPQERLEALQARTLATLFVLEGAEWEIEPILELPDSGSA</sequence>
<dbReference type="EMBL" id="JACJFN010000004">
    <property type="protein sequence ID" value="MBB1521000.1"/>
    <property type="molecule type" value="Genomic_DNA"/>
</dbReference>
<dbReference type="SUPFAM" id="SSF50965">
    <property type="entry name" value="Galactose oxidase, central domain"/>
    <property type="match status" value="1"/>
</dbReference>